<dbReference type="SMART" id="SM00878">
    <property type="entry name" value="Biotin_carb_C"/>
    <property type="match status" value="1"/>
</dbReference>
<dbReference type="EC" id="6.3.4.14" evidence="2"/>
<comment type="caution">
    <text evidence="11">The sequence shown here is derived from an EMBL/GenBank/DDBJ whole genome shotgun (WGS) entry which is preliminary data.</text>
</comment>
<dbReference type="NCBIfam" id="NF006367">
    <property type="entry name" value="PRK08591.1"/>
    <property type="match status" value="1"/>
</dbReference>
<evidence type="ECO:0000256" key="7">
    <source>
        <dbReference type="ARBA" id="ARBA00048600"/>
    </source>
</evidence>
<sequence length="461" mass="49094">MSRPIGTVLIANRGEIALRVARSCREMGVRSVAVYSTADRDSAVVRYADEAVHIGPAPARRSYLYVPNIVEAALRTGADAVHPGYGFLSEDPDFAQVCAENGLAFIGPRPDVMECVGDKARVRALMGAAGLPLLPGSDGSVPTLAAAEEVAAEIGYPVIVKAAAGGGGRGIEVARDRADLQEVFRRTTALARQVFGIGDVYLEKFVPAARHVEVQLLCDEHGAAVHLGERDCSLQRRNQKLVEESPSPGLAGDLRDALGEYALTGARAVGYTGAGTMEFLVDTSGALTFMEINGRIQVEHPVTEMMTGIDLVKEQIRVAAGEPLGYGQDDVRPHGAALECRVNAEDPAAGFRPTPGRLEVFRPPGGPGVRVDSGFAQGDSVPPNYDSLIAKLVTWAPTRDEAIERALRGLAEFAVRGPGVATTIPLLQRLLTHPVFVRGEHTTRFVDALMAGPRPAEEQER</sequence>
<dbReference type="InterPro" id="IPR016185">
    <property type="entry name" value="PreATP-grasp_dom_sf"/>
</dbReference>
<dbReference type="InterPro" id="IPR011054">
    <property type="entry name" value="Rudment_hybrid_motif"/>
</dbReference>
<evidence type="ECO:0000259" key="10">
    <source>
        <dbReference type="PROSITE" id="PS50979"/>
    </source>
</evidence>
<dbReference type="PANTHER" id="PTHR48095">
    <property type="entry name" value="PYRUVATE CARBOXYLASE SUBUNIT A"/>
    <property type="match status" value="1"/>
</dbReference>
<dbReference type="InterPro" id="IPR005479">
    <property type="entry name" value="CPAse_ATP-bd"/>
</dbReference>
<dbReference type="GO" id="GO:0046872">
    <property type="term" value="F:metal ion binding"/>
    <property type="evidence" value="ECO:0007669"/>
    <property type="project" value="InterPro"/>
</dbReference>
<evidence type="ECO:0000313" key="12">
    <source>
        <dbReference type="Proteomes" id="UP000432015"/>
    </source>
</evidence>
<dbReference type="InterPro" id="IPR051602">
    <property type="entry name" value="ACC_Biotin_Carboxylase"/>
</dbReference>
<feature type="domain" description="ATP-grasp" evidence="9">
    <location>
        <begin position="123"/>
        <end position="320"/>
    </location>
</feature>
<proteinExistence type="predicted"/>
<dbReference type="GO" id="GO:0005524">
    <property type="term" value="F:ATP binding"/>
    <property type="evidence" value="ECO:0007669"/>
    <property type="project" value="UniProtKB-UniRule"/>
</dbReference>
<dbReference type="Pfam" id="PF00289">
    <property type="entry name" value="Biotin_carb_N"/>
    <property type="match status" value="1"/>
</dbReference>
<reference evidence="11 12" key="1">
    <citation type="submission" date="2019-11" db="EMBL/GenBank/DDBJ databases">
        <authorList>
            <person name="Cao P."/>
        </authorList>
    </citation>
    <scope>NUCLEOTIDE SEQUENCE [LARGE SCALE GENOMIC DNA]</scope>
    <source>
        <strain evidence="11 12">NEAU-AAG5</strain>
    </source>
</reference>
<dbReference type="SUPFAM" id="SSF56059">
    <property type="entry name" value="Glutathione synthetase ATP-binding domain-like"/>
    <property type="match status" value="1"/>
</dbReference>
<evidence type="ECO:0000256" key="2">
    <source>
        <dbReference type="ARBA" id="ARBA00013263"/>
    </source>
</evidence>
<dbReference type="AlphaFoldDB" id="A0A7K1L219"/>
<dbReference type="InterPro" id="IPR005482">
    <property type="entry name" value="Biotin_COase_C"/>
</dbReference>
<dbReference type="Proteomes" id="UP000432015">
    <property type="component" value="Unassembled WGS sequence"/>
</dbReference>
<keyword evidence="5 8" id="KW-0067">ATP-binding</keyword>
<dbReference type="Pfam" id="PF02786">
    <property type="entry name" value="CPSase_L_D2"/>
    <property type="match status" value="1"/>
</dbReference>
<keyword evidence="6" id="KW-0092">Biotin</keyword>
<accession>A0A7K1L219</accession>
<dbReference type="PROSITE" id="PS50979">
    <property type="entry name" value="BC"/>
    <property type="match status" value="1"/>
</dbReference>
<protein>
    <recommendedName>
        <fullName evidence="2">biotin carboxylase</fullName>
        <ecNumber evidence="2">6.3.4.14</ecNumber>
    </recommendedName>
</protein>
<evidence type="ECO:0000256" key="6">
    <source>
        <dbReference type="ARBA" id="ARBA00023267"/>
    </source>
</evidence>
<dbReference type="EMBL" id="WOFH01000006">
    <property type="protein sequence ID" value="MUN38451.1"/>
    <property type="molecule type" value="Genomic_DNA"/>
</dbReference>
<dbReference type="PROSITE" id="PS50975">
    <property type="entry name" value="ATP_GRASP"/>
    <property type="match status" value="1"/>
</dbReference>
<dbReference type="RefSeq" id="WP_156217652.1">
    <property type="nucleotide sequence ID" value="NZ_WOFH01000006.1"/>
</dbReference>
<dbReference type="Gene3D" id="3.30.470.20">
    <property type="entry name" value="ATP-grasp fold, B domain"/>
    <property type="match status" value="1"/>
</dbReference>
<dbReference type="InterPro" id="IPR011764">
    <property type="entry name" value="Biotin_carboxylation_dom"/>
</dbReference>
<dbReference type="Pfam" id="PF02785">
    <property type="entry name" value="Biotin_carb_C"/>
    <property type="match status" value="1"/>
</dbReference>
<evidence type="ECO:0000256" key="1">
    <source>
        <dbReference type="ARBA" id="ARBA00003761"/>
    </source>
</evidence>
<feature type="domain" description="Biotin carboxylation" evidence="10">
    <location>
        <begin position="4"/>
        <end position="451"/>
    </location>
</feature>
<evidence type="ECO:0000256" key="8">
    <source>
        <dbReference type="PROSITE-ProRule" id="PRU00409"/>
    </source>
</evidence>
<gene>
    <name evidence="11" type="ORF">GNZ18_17825</name>
</gene>
<dbReference type="PROSITE" id="PS00866">
    <property type="entry name" value="CPSASE_1"/>
    <property type="match status" value="1"/>
</dbReference>
<dbReference type="FunFam" id="3.40.50.20:FF:000010">
    <property type="entry name" value="Propionyl-CoA carboxylase subunit alpha"/>
    <property type="match status" value="1"/>
</dbReference>
<name>A0A7K1L219_9ACTN</name>
<evidence type="ECO:0000256" key="5">
    <source>
        <dbReference type="ARBA" id="ARBA00022840"/>
    </source>
</evidence>
<dbReference type="SUPFAM" id="SSF52440">
    <property type="entry name" value="PreATP-grasp domain"/>
    <property type="match status" value="1"/>
</dbReference>
<dbReference type="GO" id="GO:0004075">
    <property type="term" value="F:biotin carboxylase activity"/>
    <property type="evidence" value="ECO:0007669"/>
    <property type="project" value="UniProtKB-EC"/>
</dbReference>
<organism evidence="11 12">
    <name type="scientific">Actinomadura litoris</name>
    <dbReference type="NCBI Taxonomy" id="2678616"/>
    <lineage>
        <taxon>Bacteria</taxon>
        <taxon>Bacillati</taxon>
        <taxon>Actinomycetota</taxon>
        <taxon>Actinomycetes</taxon>
        <taxon>Streptosporangiales</taxon>
        <taxon>Thermomonosporaceae</taxon>
        <taxon>Actinomadura</taxon>
    </lineage>
</organism>
<dbReference type="PANTHER" id="PTHR48095:SF2">
    <property type="entry name" value="BIOTIN CARBOXYLASE, CHLOROPLASTIC"/>
    <property type="match status" value="1"/>
</dbReference>
<keyword evidence="3" id="KW-0436">Ligase</keyword>
<dbReference type="InterPro" id="IPR011761">
    <property type="entry name" value="ATP-grasp"/>
</dbReference>
<keyword evidence="12" id="KW-1185">Reference proteome</keyword>
<evidence type="ECO:0000313" key="11">
    <source>
        <dbReference type="EMBL" id="MUN38451.1"/>
    </source>
</evidence>
<dbReference type="SUPFAM" id="SSF51246">
    <property type="entry name" value="Rudiment single hybrid motif"/>
    <property type="match status" value="1"/>
</dbReference>
<keyword evidence="4 8" id="KW-0547">Nucleotide-binding</keyword>
<dbReference type="InterPro" id="IPR005481">
    <property type="entry name" value="BC-like_N"/>
</dbReference>
<comment type="catalytic activity">
    <reaction evidence="7">
        <text>N(6)-biotinyl-L-lysyl-[protein] + hydrogencarbonate + ATP = N(6)-carboxybiotinyl-L-lysyl-[protein] + ADP + phosphate + H(+)</text>
        <dbReference type="Rhea" id="RHEA:13501"/>
        <dbReference type="Rhea" id="RHEA-COMP:10505"/>
        <dbReference type="Rhea" id="RHEA-COMP:10506"/>
        <dbReference type="ChEBI" id="CHEBI:15378"/>
        <dbReference type="ChEBI" id="CHEBI:17544"/>
        <dbReference type="ChEBI" id="CHEBI:30616"/>
        <dbReference type="ChEBI" id="CHEBI:43474"/>
        <dbReference type="ChEBI" id="CHEBI:83144"/>
        <dbReference type="ChEBI" id="CHEBI:83145"/>
        <dbReference type="ChEBI" id="CHEBI:456216"/>
        <dbReference type="EC" id="6.3.4.14"/>
    </reaction>
</comment>
<evidence type="ECO:0000256" key="4">
    <source>
        <dbReference type="ARBA" id="ARBA00022741"/>
    </source>
</evidence>
<comment type="function">
    <text evidence="1">This protein is a component of the acetyl coenzyme A carboxylase complex; first, biotin carboxylase catalyzes the carboxylation of the carrier protein and then the transcarboxylase transfers the carboxyl group to form malonyl-CoA.</text>
</comment>
<evidence type="ECO:0000259" key="9">
    <source>
        <dbReference type="PROSITE" id="PS50975"/>
    </source>
</evidence>
<evidence type="ECO:0000256" key="3">
    <source>
        <dbReference type="ARBA" id="ARBA00022598"/>
    </source>
</evidence>